<keyword evidence="6" id="KW-1185">Reference proteome</keyword>
<dbReference type="GO" id="GO:0006310">
    <property type="term" value="P:DNA recombination"/>
    <property type="evidence" value="ECO:0007669"/>
    <property type="project" value="UniProtKB-KW"/>
</dbReference>
<name>A0A074RIA2_9AGAM</name>
<sequence length="420" mass="46528">MDHWKAAARRQAASRSKYLYATTQSQSSSPDSSPLDSPRYAPDSTQHVSRASKHKTLSHSHRFTPYSLTPSTRETQTKFSATTTAKLEQAMDRGLALRTKRNYSSFINQFVSFCRSEGLDETAIFPAEEITLCAFISSFTGEKSGGTASSAIAALKAWHRLHGLDWKGGYLRVAVLAPPTSRRPPRPPVTLEMLQALRSHLDFSVPLDTAVFAAALVAFWGQCRLGELLGTSRRYHDSHAFPSRNSLSPSIESLLTSTERLPASTSLRLPRTKTHQISGEPVCLTTQQNGLSPIRALFHLMHATSSIPSTHHLFAYTAHDGLPRCLTREDFLNRCNAIWSRAGFSHISGHSFRIGGTHAYLTAGVSSDLVKKMGRWSSDAFLKYWRSLETIVSLHAQNIKPSTTLYVSSSRPIQNTTPRQ</sequence>
<evidence type="ECO:0000313" key="5">
    <source>
        <dbReference type="EMBL" id="KEP45125.1"/>
    </source>
</evidence>
<gene>
    <name evidence="5" type="ORF">V565_314650</name>
</gene>
<dbReference type="InterPro" id="IPR013762">
    <property type="entry name" value="Integrase-like_cat_sf"/>
</dbReference>
<dbReference type="SUPFAM" id="SSF56349">
    <property type="entry name" value="DNA breaking-rejoining enzymes"/>
    <property type="match status" value="1"/>
</dbReference>
<feature type="domain" description="Core-binding (CB)" evidence="4">
    <location>
        <begin position="70"/>
        <end position="163"/>
    </location>
</feature>
<dbReference type="InterPro" id="IPR011010">
    <property type="entry name" value="DNA_brk_join_enz"/>
</dbReference>
<dbReference type="OrthoDB" id="3254696at2759"/>
<dbReference type="GO" id="GO:0015074">
    <property type="term" value="P:DNA integration"/>
    <property type="evidence" value="ECO:0007669"/>
    <property type="project" value="InterPro"/>
</dbReference>
<organism evidence="5 6">
    <name type="scientific">Rhizoctonia solani 123E</name>
    <dbReference type="NCBI Taxonomy" id="1423351"/>
    <lineage>
        <taxon>Eukaryota</taxon>
        <taxon>Fungi</taxon>
        <taxon>Dikarya</taxon>
        <taxon>Basidiomycota</taxon>
        <taxon>Agaricomycotina</taxon>
        <taxon>Agaricomycetes</taxon>
        <taxon>Cantharellales</taxon>
        <taxon>Ceratobasidiaceae</taxon>
        <taxon>Rhizoctonia</taxon>
    </lineage>
</organism>
<keyword evidence="2" id="KW-0233">DNA recombination</keyword>
<dbReference type="Proteomes" id="UP000027456">
    <property type="component" value="Unassembled WGS sequence"/>
</dbReference>
<proteinExistence type="predicted"/>
<dbReference type="PROSITE" id="PS51900">
    <property type="entry name" value="CB"/>
    <property type="match status" value="1"/>
</dbReference>
<feature type="region of interest" description="Disordered" evidence="3">
    <location>
        <begin position="1"/>
        <end position="78"/>
    </location>
</feature>
<dbReference type="HOGENOM" id="CLU_003292_2_3_1"/>
<dbReference type="AlphaFoldDB" id="A0A074RIA2"/>
<keyword evidence="1" id="KW-0238">DNA-binding</keyword>
<comment type="caution">
    <text evidence="5">The sequence shown here is derived from an EMBL/GenBank/DDBJ whole genome shotgun (WGS) entry which is preliminary data.</text>
</comment>
<dbReference type="InterPro" id="IPR044068">
    <property type="entry name" value="CB"/>
</dbReference>
<evidence type="ECO:0000259" key="4">
    <source>
        <dbReference type="PROSITE" id="PS51900"/>
    </source>
</evidence>
<dbReference type="PANTHER" id="PTHR34605:SF3">
    <property type="entry name" value="P CELL-TYPE AGGLUTINATION PROTEIN MAP4-LIKE-RELATED"/>
    <property type="match status" value="1"/>
</dbReference>
<feature type="compositionally biased region" description="Basic residues" evidence="3">
    <location>
        <begin position="50"/>
        <end position="62"/>
    </location>
</feature>
<feature type="compositionally biased region" description="Polar residues" evidence="3">
    <location>
        <begin position="66"/>
        <end position="78"/>
    </location>
</feature>
<dbReference type="InterPro" id="IPR052925">
    <property type="entry name" value="Phage_Integrase-like_Recomb"/>
</dbReference>
<evidence type="ECO:0000256" key="1">
    <source>
        <dbReference type="ARBA" id="ARBA00023125"/>
    </source>
</evidence>
<reference evidence="5 6" key="1">
    <citation type="submission" date="2013-12" db="EMBL/GenBank/DDBJ databases">
        <authorList>
            <person name="Cubeta M."/>
            <person name="Pakala S."/>
            <person name="Fedorova N."/>
            <person name="Thomas E."/>
            <person name="Dean R."/>
            <person name="Jabaji S."/>
            <person name="Neate S."/>
            <person name="Toda T."/>
            <person name="Tavantzis S."/>
            <person name="Vilgalys R."/>
            <person name="Bharathan N."/>
            <person name="Pakala S."/>
            <person name="Losada L.S."/>
            <person name="Zafar N."/>
            <person name="Nierman W."/>
        </authorList>
    </citation>
    <scope>NUCLEOTIDE SEQUENCE [LARGE SCALE GENOMIC DNA]</scope>
    <source>
        <strain evidence="5 6">123E</strain>
    </source>
</reference>
<evidence type="ECO:0000256" key="3">
    <source>
        <dbReference type="SAM" id="MobiDB-lite"/>
    </source>
</evidence>
<dbReference type="InterPro" id="IPR010998">
    <property type="entry name" value="Integrase_recombinase_N"/>
</dbReference>
<feature type="compositionally biased region" description="Low complexity" evidence="3">
    <location>
        <begin position="24"/>
        <end position="38"/>
    </location>
</feature>
<protein>
    <submittedName>
        <fullName evidence="5">Putative DNA breaking-rejoining enzyme</fullName>
    </submittedName>
</protein>
<dbReference type="SUPFAM" id="SSF47823">
    <property type="entry name" value="lambda integrase-like, N-terminal domain"/>
    <property type="match status" value="1"/>
</dbReference>
<accession>A0A074RIA2</accession>
<evidence type="ECO:0000256" key="2">
    <source>
        <dbReference type="ARBA" id="ARBA00023172"/>
    </source>
</evidence>
<dbReference type="EMBL" id="AZST01002216">
    <property type="protein sequence ID" value="KEP45125.1"/>
    <property type="molecule type" value="Genomic_DNA"/>
</dbReference>
<dbReference type="Gene3D" id="1.10.443.10">
    <property type="entry name" value="Intergrase catalytic core"/>
    <property type="match status" value="1"/>
</dbReference>
<dbReference type="Gene3D" id="1.10.150.130">
    <property type="match status" value="1"/>
</dbReference>
<dbReference type="PANTHER" id="PTHR34605">
    <property type="entry name" value="PHAGE_INTEGRASE DOMAIN-CONTAINING PROTEIN"/>
    <property type="match status" value="1"/>
</dbReference>
<evidence type="ECO:0000313" key="6">
    <source>
        <dbReference type="Proteomes" id="UP000027456"/>
    </source>
</evidence>
<dbReference type="STRING" id="1423351.A0A074RIA2"/>
<dbReference type="GO" id="GO:0003677">
    <property type="term" value="F:DNA binding"/>
    <property type="evidence" value="ECO:0007669"/>
    <property type="project" value="UniProtKB-KW"/>
</dbReference>